<keyword evidence="5" id="KW-0812">Transmembrane</keyword>
<comment type="similarity">
    <text evidence="4">Belongs to the glycosyltransferase 8 family.</text>
</comment>
<dbReference type="Gene3D" id="3.90.550.10">
    <property type="entry name" value="Spore Coat Polysaccharide Biosynthesis Protein SpsA, Chain A"/>
    <property type="match status" value="1"/>
</dbReference>
<evidence type="ECO:0000256" key="2">
    <source>
        <dbReference type="ARBA" id="ARBA00022679"/>
    </source>
</evidence>
<evidence type="ECO:0000256" key="5">
    <source>
        <dbReference type="SAM" id="Phobius"/>
    </source>
</evidence>
<feature type="transmembrane region" description="Helical" evidence="5">
    <location>
        <begin position="26"/>
        <end position="51"/>
    </location>
</feature>
<reference evidence="6" key="1">
    <citation type="journal article" date="2021" name="Nat. Commun.">
        <title>Genomic analyses provide insights into spinach domestication and the genetic basis of agronomic traits.</title>
        <authorList>
            <person name="Cai X."/>
            <person name="Sun X."/>
            <person name="Xu C."/>
            <person name="Sun H."/>
            <person name="Wang X."/>
            <person name="Ge C."/>
            <person name="Zhang Z."/>
            <person name="Wang Q."/>
            <person name="Fei Z."/>
            <person name="Jiao C."/>
            <person name="Wang Q."/>
        </authorList>
    </citation>
    <scope>NUCLEOTIDE SEQUENCE [LARGE SCALE GENOMIC DNA]</scope>
    <source>
        <strain evidence="6">cv. Varoflay</strain>
    </source>
</reference>
<proteinExistence type="inferred from homology"/>
<name>A0ABM3QY59_SPIOL</name>
<evidence type="ECO:0000313" key="6">
    <source>
        <dbReference type="Proteomes" id="UP000813463"/>
    </source>
</evidence>
<dbReference type="InterPro" id="IPR029044">
    <property type="entry name" value="Nucleotide-diphossugar_trans"/>
</dbReference>
<keyword evidence="5" id="KW-1133">Transmembrane helix</keyword>
<accession>A0ABM3QY59</accession>
<evidence type="ECO:0000313" key="7">
    <source>
        <dbReference type="RefSeq" id="XP_056688302.1"/>
    </source>
</evidence>
<protein>
    <recommendedName>
        <fullName evidence="4">Hexosyltransferase</fullName>
        <ecNumber evidence="4">2.4.1.-</ecNumber>
    </recommendedName>
</protein>
<reference evidence="7" key="2">
    <citation type="submission" date="2025-08" db="UniProtKB">
        <authorList>
            <consortium name="RefSeq"/>
        </authorList>
    </citation>
    <scope>IDENTIFICATION</scope>
    <source>
        <tissue evidence="7">Leaf</tissue>
    </source>
</reference>
<dbReference type="Proteomes" id="UP000813463">
    <property type="component" value="Chromosome 6"/>
</dbReference>
<dbReference type="SUPFAM" id="SSF53448">
    <property type="entry name" value="Nucleotide-diphospho-sugar transferases"/>
    <property type="match status" value="1"/>
</dbReference>
<dbReference type="CDD" id="cd02537">
    <property type="entry name" value="GT8_Glycogenin"/>
    <property type="match status" value="1"/>
</dbReference>
<evidence type="ECO:0000256" key="4">
    <source>
        <dbReference type="RuleBase" id="RU362027"/>
    </source>
</evidence>
<keyword evidence="5" id="KW-0472">Membrane</keyword>
<dbReference type="RefSeq" id="XP_056688302.1">
    <property type="nucleotide sequence ID" value="XM_056832324.1"/>
</dbReference>
<dbReference type="EC" id="2.4.1.-" evidence="4"/>
<keyword evidence="3" id="KW-0464">Manganese</keyword>
<gene>
    <name evidence="7" type="primary">LOC110776375</name>
</gene>
<dbReference type="GeneID" id="110776375"/>
<evidence type="ECO:0000256" key="1">
    <source>
        <dbReference type="ARBA" id="ARBA00022676"/>
    </source>
</evidence>
<dbReference type="Pfam" id="PF01501">
    <property type="entry name" value="Glyco_transf_8"/>
    <property type="match status" value="1"/>
</dbReference>
<dbReference type="PANTHER" id="PTHR11183">
    <property type="entry name" value="GLYCOGENIN SUBFAMILY MEMBER"/>
    <property type="match status" value="1"/>
</dbReference>
<keyword evidence="2" id="KW-0808">Transferase</keyword>
<evidence type="ECO:0000256" key="3">
    <source>
        <dbReference type="ARBA" id="ARBA00023211"/>
    </source>
</evidence>
<keyword evidence="1" id="KW-0328">Glycosyltransferase</keyword>
<keyword evidence="6" id="KW-1185">Reference proteome</keyword>
<organism evidence="6 7">
    <name type="scientific">Spinacia oleracea</name>
    <name type="common">Spinach</name>
    <dbReference type="NCBI Taxonomy" id="3562"/>
    <lineage>
        <taxon>Eukaryota</taxon>
        <taxon>Viridiplantae</taxon>
        <taxon>Streptophyta</taxon>
        <taxon>Embryophyta</taxon>
        <taxon>Tracheophyta</taxon>
        <taxon>Spermatophyta</taxon>
        <taxon>Magnoliopsida</taxon>
        <taxon>eudicotyledons</taxon>
        <taxon>Gunneridae</taxon>
        <taxon>Pentapetalae</taxon>
        <taxon>Caryophyllales</taxon>
        <taxon>Chenopodiaceae</taxon>
        <taxon>Chenopodioideae</taxon>
        <taxon>Anserineae</taxon>
        <taxon>Spinacia</taxon>
    </lineage>
</organism>
<dbReference type="InterPro" id="IPR050587">
    <property type="entry name" value="GNT1/Glycosyltrans_8"/>
</dbReference>
<dbReference type="InterPro" id="IPR002495">
    <property type="entry name" value="Glyco_trans_8"/>
</dbReference>
<sequence>MGTSYNLSEKLGLHKMIMKVKSSKALVIRFNVVLFGFFVVGNCTLLLLWSFPQLYQDKVVSSSLVRCSLRGCHQKAESGVEMKAILEEQGQNEMISPKKSIVRRGKPRFLKEMGIRGIQIGAINMEDEDLSEWETHGDTILKVPFEKVSYLFEWKHLFPEWIDEEKENEGYLCPEVPMPMFEEYGNFDMVVANLPCNFPEKGWARNMFKLQVHLIVANMVVKKGRRNWYGRTKVLLLSKCRPMLDIFRCDDLVRREEDWWYYEPDIIKLAEKVNLPVGTCRLALPLWGQGVNEVYDVPNVEKPTKREAYATVLHSSEIYVCGAITLAQSLLQTDTKRDLVILIDKSISLPKQEALVAAGWKIQLIKRIRNPLAKKGSYNEYNYSKFRLWQLTDYDKLVFIDSDIVVLRNIDLIFHFPQISATGNANYKFNSGIMVIEPSNCTFNTLMGLRKEITSYNGGDQGFLNEVFVWWHRLPKRVNFLKYFWSNSSLARNVTNHLFGSDPPKLYSIHYLGLKPWLCYRDYDCNWDVADQHIYASDVAHMRWWKLYDSMDVKLQRFCELTKLRKRDLEWDRNKAYKFQINGDHWKINITDNR</sequence>